<evidence type="ECO:0000313" key="3">
    <source>
        <dbReference type="Proteomes" id="UP000058636"/>
    </source>
</evidence>
<protein>
    <submittedName>
        <fullName evidence="2">Oxidoreductase, short chain dehydrogenase/reductase family</fullName>
    </submittedName>
</protein>
<dbReference type="AlphaFoldDB" id="A0A117L2M8"/>
<organism evidence="2 3">
    <name type="scientific">Thermotoga petrophila</name>
    <dbReference type="NCBI Taxonomy" id="93929"/>
    <lineage>
        <taxon>Bacteria</taxon>
        <taxon>Thermotogati</taxon>
        <taxon>Thermotogota</taxon>
        <taxon>Thermotogae</taxon>
        <taxon>Thermotogales</taxon>
        <taxon>Thermotogaceae</taxon>
        <taxon>Thermotoga</taxon>
    </lineage>
</organism>
<gene>
    <name evidence="2" type="ORF">XD57_1586</name>
</gene>
<reference evidence="2 3" key="1">
    <citation type="journal article" date="2015" name="MBio">
        <title>Genome-Resolved Metagenomic Analysis Reveals Roles for Candidate Phyla and Other Microbial Community Members in Biogeochemical Transformations in Oil Reservoirs.</title>
        <authorList>
            <person name="Hu P."/>
            <person name="Tom L."/>
            <person name="Singh A."/>
            <person name="Thomas B.C."/>
            <person name="Baker B.J."/>
            <person name="Piceno Y.M."/>
            <person name="Andersen G.L."/>
            <person name="Banfield J.F."/>
        </authorList>
    </citation>
    <scope>NUCLEOTIDE SEQUENCE [LARGE SCALE GENOMIC DNA]</scope>
    <source>
        <strain evidence="2">46_26</strain>
    </source>
</reference>
<dbReference type="PRINTS" id="PR00080">
    <property type="entry name" value="SDRFAMILY"/>
</dbReference>
<name>A0A117L2M8_9THEM</name>
<dbReference type="NCBIfam" id="NF005559">
    <property type="entry name" value="PRK07231.1"/>
    <property type="match status" value="1"/>
</dbReference>
<proteinExistence type="inferred from homology"/>
<dbReference type="InterPro" id="IPR050259">
    <property type="entry name" value="SDR"/>
</dbReference>
<dbReference type="SUPFAM" id="SSF51735">
    <property type="entry name" value="NAD(P)-binding Rossmann-fold domains"/>
    <property type="match status" value="1"/>
</dbReference>
<sequence length="255" mass="27137">MDLKLKNKVAIVTGGGAGIGEATCKLLAEEGAIVIVTDMDEVNGKRVTSEISRMGGKAEFFKMDVSNVDEIEKVVKTVEKEYGTIDVLVNNAGIYAKGNVLEITEQDFEKLVAVNVKGVLFCTKYVAEVMKRNGRGTIVNVASEAGLVGIKGQVIYNLTKAAVISITKSCAVDLAPYGIRVNAVCPGTTMTPLVEKALKMEKSPEMVKKQLESSRPLNRLGDPSEIAAAIVFLASDVPGYATGAIFPIDGGYTAW</sequence>
<comment type="caution">
    <text evidence="2">The sequence shown here is derived from an EMBL/GenBank/DDBJ whole genome shotgun (WGS) entry which is preliminary data.</text>
</comment>
<evidence type="ECO:0000256" key="1">
    <source>
        <dbReference type="ARBA" id="ARBA00006484"/>
    </source>
</evidence>
<dbReference type="FunFam" id="3.40.50.720:FF:000084">
    <property type="entry name" value="Short-chain dehydrogenase reductase"/>
    <property type="match status" value="1"/>
</dbReference>
<dbReference type="EMBL" id="LGFG01000194">
    <property type="protein sequence ID" value="KUK22315.1"/>
    <property type="molecule type" value="Genomic_DNA"/>
</dbReference>
<comment type="similarity">
    <text evidence="1">Belongs to the short-chain dehydrogenases/reductases (SDR) family.</text>
</comment>
<dbReference type="Pfam" id="PF13561">
    <property type="entry name" value="adh_short_C2"/>
    <property type="match status" value="1"/>
</dbReference>
<dbReference type="Gene3D" id="3.40.50.720">
    <property type="entry name" value="NAD(P)-binding Rossmann-like Domain"/>
    <property type="match status" value="1"/>
</dbReference>
<dbReference type="PANTHER" id="PTHR42879:SF2">
    <property type="entry name" value="3-OXOACYL-[ACYL-CARRIER-PROTEIN] REDUCTASE FABG"/>
    <property type="match status" value="1"/>
</dbReference>
<dbReference type="PANTHER" id="PTHR42879">
    <property type="entry name" value="3-OXOACYL-(ACYL-CARRIER-PROTEIN) REDUCTASE"/>
    <property type="match status" value="1"/>
</dbReference>
<dbReference type="Proteomes" id="UP000058636">
    <property type="component" value="Unassembled WGS sequence"/>
</dbReference>
<accession>A0A117L2M8</accession>
<dbReference type="PRINTS" id="PR00081">
    <property type="entry name" value="GDHRDH"/>
</dbReference>
<dbReference type="CDD" id="cd05233">
    <property type="entry name" value="SDR_c"/>
    <property type="match status" value="1"/>
</dbReference>
<dbReference type="InterPro" id="IPR036291">
    <property type="entry name" value="NAD(P)-bd_dom_sf"/>
</dbReference>
<evidence type="ECO:0000313" key="2">
    <source>
        <dbReference type="EMBL" id="KUK22315.1"/>
    </source>
</evidence>
<dbReference type="InterPro" id="IPR002347">
    <property type="entry name" value="SDR_fam"/>
</dbReference>
<dbReference type="PATRIC" id="fig|93930.3.peg.685"/>